<sequence>MLEEIGSRISFVVKIDYHSNNCIRVRFARMAINISLRKPLVSKIVVNCRIQLVEYESLLVICYRCGTYGHHQDLCPKLFSSESATTSPNPMVLERCSHRSLKKPSVSATNDPISWAISAPPSLTVVSPIRVGKSTAKPTQVASSHKASGISLGSPRLLIPPSKLTGSKHGVANSSLKVKASVPGLDSRKHKAVVVAPDDKPPLPIISLNLVASSKNANASTVNPSKPPTNECKVVDLALHNDWNGSALHNILLLQAIDHINVSISSYSHLICVQGLRASSIGKLTAGIKDDASTLLHRSKHWAQLYDNLGSYSPLPSPFIHWEPPPSDWVCLNTDVAVSQVSGRGSIRESSVTLWVLFLSGYSKRVGFVNALQVEL</sequence>
<protein>
    <recommendedName>
        <fullName evidence="2">CCHC-type domain-containing protein</fullName>
    </recommendedName>
</protein>
<name>A0ABR2U5M3_9ROSI</name>
<organism evidence="3 4">
    <name type="scientific">Hibiscus sabdariffa</name>
    <name type="common">roselle</name>
    <dbReference type="NCBI Taxonomy" id="183260"/>
    <lineage>
        <taxon>Eukaryota</taxon>
        <taxon>Viridiplantae</taxon>
        <taxon>Streptophyta</taxon>
        <taxon>Embryophyta</taxon>
        <taxon>Tracheophyta</taxon>
        <taxon>Spermatophyta</taxon>
        <taxon>Magnoliopsida</taxon>
        <taxon>eudicotyledons</taxon>
        <taxon>Gunneridae</taxon>
        <taxon>Pentapetalae</taxon>
        <taxon>rosids</taxon>
        <taxon>malvids</taxon>
        <taxon>Malvales</taxon>
        <taxon>Malvaceae</taxon>
        <taxon>Malvoideae</taxon>
        <taxon>Hibiscus</taxon>
    </lineage>
</organism>
<dbReference type="PANTHER" id="PTHR31286:SF99">
    <property type="entry name" value="DUF4283 DOMAIN-CONTAINING PROTEIN"/>
    <property type="match status" value="1"/>
</dbReference>
<evidence type="ECO:0000256" key="1">
    <source>
        <dbReference type="PROSITE-ProRule" id="PRU00047"/>
    </source>
</evidence>
<gene>
    <name evidence="3" type="ORF">V6N11_058855</name>
</gene>
<proteinExistence type="predicted"/>
<comment type="caution">
    <text evidence="3">The sequence shown here is derived from an EMBL/GenBank/DDBJ whole genome shotgun (WGS) entry which is preliminary data.</text>
</comment>
<feature type="domain" description="CCHC-type" evidence="2">
    <location>
        <begin position="62"/>
        <end position="77"/>
    </location>
</feature>
<dbReference type="Proteomes" id="UP001396334">
    <property type="component" value="Unassembled WGS sequence"/>
</dbReference>
<keyword evidence="4" id="KW-1185">Reference proteome</keyword>
<keyword evidence="1" id="KW-0862">Zinc</keyword>
<reference evidence="3 4" key="1">
    <citation type="journal article" date="2024" name="G3 (Bethesda)">
        <title>Genome assembly of Hibiscus sabdariffa L. provides insights into metabolisms of medicinal natural products.</title>
        <authorList>
            <person name="Kim T."/>
        </authorList>
    </citation>
    <scope>NUCLEOTIDE SEQUENCE [LARGE SCALE GENOMIC DNA]</scope>
    <source>
        <strain evidence="3">TK-2024</strain>
        <tissue evidence="3">Old leaves</tissue>
    </source>
</reference>
<keyword evidence="1" id="KW-0863">Zinc-finger</keyword>
<dbReference type="InterPro" id="IPR001878">
    <property type="entry name" value="Znf_CCHC"/>
</dbReference>
<evidence type="ECO:0000259" key="2">
    <source>
        <dbReference type="PROSITE" id="PS50158"/>
    </source>
</evidence>
<keyword evidence="1" id="KW-0479">Metal-binding</keyword>
<evidence type="ECO:0000313" key="3">
    <source>
        <dbReference type="EMBL" id="KAK9044965.1"/>
    </source>
</evidence>
<dbReference type="InterPro" id="IPR040256">
    <property type="entry name" value="At4g02000-like"/>
</dbReference>
<dbReference type="PANTHER" id="PTHR31286">
    <property type="entry name" value="GLYCINE-RICH CELL WALL STRUCTURAL PROTEIN 1.8-LIKE"/>
    <property type="match status" value="1"/>
</dbReference>
<dbReference type="EMBL" id="JBBPBN010000002">
    <property type="protein sequence ID" value="KAK9044965.1"/>
    <property type="molecule type" value="Genomic_DNA"/>
</dbReference>
<evidence type="ECO:0000313" key="4">
    <source>
        <dbReference type="Proteomes" id="UP001396334"/>
    </source>
</evidence>
<accession>A0ABR2U5M3</accession>
<dbReference type="PROSITE" id="PS50158">
    <property type="entry name" value="ZF_CCHC"/>
    <property type="match status" value="1"/>
</dbReference>